<accession>A0A556A8A1</accession>
<evidence type="ECO:0000313" key="5">
    <source>
        <dbReference type="Proteomes" id="UP000318405"/>
    </source>
</evidence>
<evidence type="ECO:0000256" key="1">
    <source>
        <dbReference type="ARBA" id="ARBA00022679"/>
    </source>
</evidence>
<sequence>MSSAIRRNILFAGFEFQQKLQRGIYLYTKSLISATKRRGHRNAILTETRASDDARPLLSNIYHSLNDPNRIRVSPRRMLYRYGTLRWLKRHHAAKVANNASMTTEENLWFLRDVDEFLNVPYVYDTASIVNRLGFERPLDLGFCGDYGYDTLFTTSPLQVAAANPRVKVVQTVHDLIPLEVTTHYERTDVFYRRLKACAERADLLLAVSEYTRSRFLEIFPQAASKMHVVYQPLPADAHALRLSEQPLVQAAVLEKFNLKAGEYCFYVGAIEGRKNIHRLISAHSIVTKNDEFPLVLAGYVDKEYAGAQNLSKVFAKAYEDPDGAYGGGKDDGGARQSKKLQKARYIGYITEVEKLCLLRNARFFAFPTLNEGFGIPVLEAQTLGCPVLTTNVSSLPEVVGDSAALVQDPFNVEEIAVVMKRLLEDGAYRASLREAGLVNARRFSNETFADNVDALLARL</sequence>
<dbReference type="Gene3D" id="3.40.50.2000">
    <property type="entry name" value="Glycogen Phosphorylase B"/>
    <property type="match status" value="2"/>
</dbReference>
<evidence type="ECO:0000259" key="3">
    <source>
        <dbReference type="Pfam" id="PF13439"/>
    </source>
</evidence>
<reference evidence="4 5" key="1">
    <citation type="submission" date="2019-07" db="EMBL/GenBank/DDBJ databases">
        <title>Qingshengfaniella alkalisoli gen. nov., sp. nov., isolated from saline soil.</title>
        <authorList>
            <person name="Xu L."/>
            <person name="Huang X.-X."/>
            <person name="Sun J.-Q."/>
        </authorList>
    </citation>
    <scope>NUCLEOTIDE SEQUENCE [LARGE SCALE GENOMIC DNA]</scope>
    <source>
        <strain evidence="4 5">DSM 27279</strain>
    </source>
</reference>
<feature type="domain" description="Glycosyl transferase family 1" evidence="2">
    <location>
        <begin position="263"/>
        <end position="437"/>
    </location>
</feature>
<dbReference type="SUPFAM" id="SSF53756">
    <property type="entry name" value="UDP-Glycosyltransferase/glycogen phosphorylase"/>
    <property type="match status" value="1"/>
</dbReference>
<dbReference type="Pfam" id="PF00534">
    <property type="entry name" value="Glycos_transf_1"/>
    <property type="match status" value="1"/>
</dbReference>
<dbReference type="CDD" id="cd03809">
    <property type="entry name" value="GT4_MtfB-like"/>
    <property type="match status" value="1"/>
</dbReference>
<dbReference type="PANTHER" id="PTHR46401:SF2">
    <property type="entry name" value="GLYCOSYLTRANSFERASE WBBK-RELATED"/>
    <property type="match status" value="1"/>
</dbReference>
<dbReference type="GO" id="GO:0016757">
    <property type="term" value="F:glycosyltransferase activity"/>
    <property type="evidence" value="ECO:0007669"/>
    <property type="project" value="InterPro"/>
</dbReference>
<dbReference type="InterPro" id="IPR028098">
    <property type="entry name" value="Glyco_trans_4-like_N"/>
</dbReference>
<name>A0A556A8A1_9BURK</name>
<keyword evidence="5" id="KW-1185">Reference proteome</keyword>
<feature type="domain" description="Glycosyltransferase subfamily 4-like N-terminal" evidence="3">
    <location>
        <begin position="158"/>
        <end position="232"/>
    </location>
</feature>
<evidence type="ECO:0000313" key="4">
    <source>
        <dbReference type="EMBL" id="TSH89111.1"/>
    </source>
</evidence>
<dbReference type="InterPro" id="IPR001296">
    <property type="entry name" value="Glyco_trans_1"/>
</dbReference>
<comment type="caution">
    <text evidence="4">The sequence shown here is derived from an EMBL/GenBank/DDBJ whole genome shotgun (WGS) entry which is preliminary data.</text>
</comment>
<dbReference type="OrthoDB" id="433681at2"/>
<keyword evidence="1 4" id="KW-0808">Transferase</keyword>
<gene>
    <name evidence="4" type="ORF">FOZ76_26240</name>
</gene>
<organism evidence="4 5">
    <name type="scientific">Verticiella sediminum</name>
    <dbReference type="NCBI Taxonomy" id="1247510"/>
    <lineage>
        <taxon>Bacteria</taxon>
        <taxon>Pseudomonadati</taxon>
        <taxon>Pseudomonadota</taxon>
        <taxon>Betaproteobacteria</taxon>
        <taxon>Burkholderiales</taxon>
        <taxon>Alcaligenaceae</taxon>
        <taxon>Verticiella</taxon>
    </lineage>
</organism>
<dbReference type="EMBL" id="VLTJ01000042">
    <property type="protein sequence ID" value="TSH89111.1"/>
    <property type="molecule type" value="Genomic_DNA"/>
</dbReference>
<dbReference type="Pfam" id="PF13439">
    <property type="entry name" value="Glyco_transf_4"/>
    <property type="match status" value="1"/>
</dbReference>
<dbReference type="Proteomes" id="UP000318405">
    <property type="component" value="Unassembled WGS sequence"/>
</dbReference>
<dbReference type="PANTHER" id="PTHR46401">
    <property type="entry name" value="GLYCOSYLTRANSFERASE WBBK-RELATED"/>
    <property type="match status" value="1"/>
</dbReference>
<dbReference type="GO" id="GO:0009103">
    <property type="term" value="P:lipopolysaccharide biosynthetic process"/>
    <property type="evidence" value="ECO:0007669"/>
    <property type="project" value="TreeGrafter"/>
</dbReference>
<dbReference type="AlphaFoldDB" id="A0A556A8A1"/>
<protein>
    <submittedName>
        <fullName evidence="4">Glycosyltransferase family 4 protein</fullName>
    </submittedName>
</protein>
<evidence type="ECO:0000259" key="2">
    <source>
        <dbReference type="Pfam" id="PF00534"/>
    </source>
</evidence>
<dbReference type="RefSeq" id="WP_143951226.1">
    <property type="nucleotide sequence ID" value="NZ_BAABMB010000005.1"/>
</dbReference>
<proteinExistence type="predicted"/>